<keyword evidence="2" id="KW-0328">Glycosyltransferase</keyword>
<evidence type="ECO:0000256" key="1">
    <source>
        <dbReference type="ARBA" id="ARBA00009995"/>
    </source>
</evidence>
<dbReference type="FunFam" id="3.40.50.2000:FF:000152">
    <property type="entry name" value="Glycosyltransferase"/>
    <property type="match status" value="1"/>
</dbReference>
<proteinExistence type="inferred from homology"/>
<evidence type="ECO:0000256" key="4">
    <source>
        <dbReference type="SAM" id="Coils"/>
    </source>
</evidence>
<dbReference type="FunFam" id="3.40.50.2000:FF:000138">
    <property type="entry name" value="Glycosyltransferase"/>
    <property type="match status" value="1"/>
</dbReference>
<gene>
    <name evidence="5" type="ORF">OIU84_025333</name>
</gene>
<dbReference type="SUPFAM" id="SSF53756">
    <property type="entry name" value="UDP-Glycosyltransferase/glycogen phosphorylase"/>
    <property type="match status" value="2"/>
</dbReference>
<dbReference type="AlphaFoldDB" id="A0AAD6KL68"/>
<keyword evidence="3" id="KW-0808">Transferase</keyword>
<dbReference type="Gene3D" id="3.40.50.2000">
    <property type="entry name" value="Glycogen Phosphorylase B"/>
    <property type="match status" value="4"/>
</dbReference>
<dbReference type="InterPro" id="IPR002213">
    <property type="entry name" value="UDP_glucos_trans"/>
</dbReference>
<accession>A0AAD6KL68</accession>
<evidence type="ECO:0000313" key="6">
    <source>
        <dbReference type="Proteomes" id="UP001162972"/>
    </source>
</evidence>
<name>A0AAD6KL68_9ROSI</name>
<dbReference type="PANTHER" id="PTHR11926">
    <property type="entry name" value="GLUCOSYL/GLUCURONOSYL TRANSFERASES"/>
    <property type="match status" value="1"/>
</dbReference>
<comment type="similarity">
    <text evidence="1">Belongs to the UDP-glycosyltransferase family.</text>
</comment>
<evidence type="ECO:0000256" key="2">
    <source>
        <dbReference type="ARBA" id="ARBA00022676"/>
    </source>
</evidence>
<dbReference type="GO" id="GO:0080043">
    <property type="term" value="F:quercetin 3-O-glucosyltransferase activity"/>
    <property type="evidence" value="ECO:0007669"/>
    <property type="project" value="TreeGrafter"/>
</dbReference>
<protein>
    <submittedName>
        <fullName evidence="5">Uncharacterized protein</fullName>
    </submittedName>
</protein>
<comment type="caution">
    <text evidence="5">The sequence shown here is derived from an EMBL/GenBank/DDBJ whole genome shotgun (WGS) entry which is preliminary data.</text>
</comment>
<keyword evidence="4" id="KW-0175">Coiled coil</keyword>
<dbReference type="Proteomes" id="UP001162972">
    <property type="component" value="Chromosome 16"/>
</dbReference>
<keyword evidence="6" id="KW-1185">Reference proteome</keyword>
<dbReference type="PANTHER" id="PTHR11926:SF774">
    <property type="entry name" value="UDP-GLYCOSYLTRANSFERASE 85A1-RELATED"/>
    <property type="match status" value="1"/>
</dbReference>
<dbReference type="CDD" id="cd03784">
    <property type="entry name" value="GT1_Gtf-like"/>
    <property type="match status" value="2"/>
</dbReference>
<reference evidence="5 6" key="1">
    <citation type="journal article" date="2023" name="Int. J. Mol. Sci.">
        <title>De Novo Assembly and Annotation of 11 Diverse Shrub Willow (Salix) Genomes Reveals Novel Gene Organization in Sex-Linked Regions.</title>
        <authorList>
            <person name="Hyden B."/>
            <person name="Feng K."/>
            <person name="Yates T.B."/>
            <person name="Jawdy S."/>
            <person name="Cereghino C."/>
            <person name="Smart L.B."/>
            <person name="Muchero W."/>
        </authorList>
    </citation>
    <scope>NUCLEOTIDE SEQUENCE [LARGE SCALE GENOMIC DNA]</scope>
    <source>
        <tissue evidence="5">Shoot tip</tissue>
    </source>
</reference>
<sequence>MGTLRTEPATTLHVVAMPYPGRGHVNPMMNLCKLMSSRKPDILFTFVVTEEWYDLILSDTKKPDNIHFATIPNCIPSEVGRAKDFPGFLKAVATKMEAPFEQLLDRPELPVDVIIADTYLDWVVRAGNRRNIPVASLWTMSAYVFSLLRHFELLEQNGHFPVELSERGEERVDYIPGIPPTRLVDFPTVFHGTGRQILPRALEPVSLVSKAQYLLFTSFYGLEAQVISALKPKFPFPVYPIGPSIPYFEIEDHSSVSGNVSGYIEWLNSQPKGSVLYVSMGSFLSVLSSQLDEIVAGVHDSGVRFLWVCRGKTTLFKDGCGNMGLVVPWCHQLRVLCHPAVGGFWTHCGWNSTLEAVFAGVPMLASPIFWDQIPDSKLIVEDWQIGWRVKRDERSEILVTREEISKLVKSFMDAENIEVKAMRKRAKELQETCRGAIAQGGSSDTNLDSFIRDISQGQTKLTEEWLGYIGSEPRPDSVRLVTIPNVIPPESLKAVDFPGFYEAIEIPVTAIIGDIEVRWAISLGSRRNIPVAAFWTMSATFLSMLYHFNLFNQNQKSPTNLLGQVGHIPGISSSDLAELQKVFQKTDQRVFQRALECISKVPQAQYLLFTSVYELEPQVMDTMKDTFQFPVYPIGPAIPYSELEGEFSGTTDSHMVPEYLQWLDCQPKGSVLYISLGSFLSVSSTQMDEIFAGLQDSGVRFLWVARGEASRLKDTWSDDRGLVLPWCDQLKVLCHSSIDGFWTHCGWNSTLEAVFAGVPMLTFPLFLDQDPNSKQILEDWRIGREVRRGGTEENLLTRQETAKLVQKFMDLESNEGKEMRRRARELGNICQQAIAEGGSSTTNLDAFIRDISQGVRH</sequence>
<evidence type="ECO:0000256" key="3">
    <source>
        <dbReference type="ARBA" id="ARBA00022679"/>
    </source>
</evidence>
<dbReference type="Pfam" id="PF00201">
    <property type="entry name" value="UDPGT"/>
    <property type="match status" value="2"/>
</dbReference>
<organism evidence="5 6">
    <name type="scientific">Salix udensis</name>
    <dbReference type="NCBI Taxonomy" id="889485"/>
    <lineage>
        <taxon>Eukaryota</taxon>
        <taxon>Viridiplantae</taxon>
        <taxon>Streptophyta</taxon>
        <taxon>Embryophyta</taxon>
        <taxon>Tracheophyta</taxon>
        <taxon>Spermatophyta</taxon>
        <taxon>Magnoliopsida</taxon>
        <taxon>eudicotyledons</taxon>
        <taxon>Gunneridae</taxon>
        <taxon>Pentapetalae</taxon>
        <taxon>rosids</taxon>
        <taxon>fabids</taxon>
        <taxon>Malpighiales</taxon>
        <taxon>Salicaceae</taxon>
        <taxon>Saliceae</taxon>
        <taxon>Salix</taxon>
    </lineage>
</organism>
<feature type="coiled-coil region" evidence="4">
    <location>
        <begin position="412"/>
        <end position="439"/>
    </location>
</feature>
<dbReference type="EMBL" id="JAPFFJ010000006">
    <property type="protein sequence ID" value="KAJ6424534.1"/>
    <property type="molecule type" value="Genomic_DNA"/>
</dbReference>
<dbReference type="FunFam" id="3.40.50.2000:FF:000060">
    <property type="entry name" value="Glycosyltransferase"/>
    <property type="match status" value="1"/>
</dbReference>
<evidence type="ECO:0000313" key="5">
    <source>
        <dbReference type="EMBL" id="KAJ6424534.1"/>
    </source>
</evidence>
<dbReference type="GO" id="GO:0080044">
    <property type="term" value="F:quercetin 7-O-glucosyltransferase activity"/>
    <property type="evidence" value="ECO:0007669"/>
    <property type="project" value="TreeGrafter"/>
</dbReference>